<dbReference type="STRING" id="84645.A0A498L4U1"/>
<protein>
    <submittedName>
        <fullName evidence="8">Synapse differentiation-inducing gene protein 1-like</fullName>
    </submittedName>
</protein>
<gene>
    <name evidence="8" type="ORF">ROHU_013529</name>
</gene>
<dbReference type="Proteomes" id="UP000290572">
    <property type="component" value="Unassembled WGS sequence"/>
</dbReference>
<dbReference type="InterPro" id="IPR051423">
    <property type="entry name" value="CD225/Dispanin"/>
</dbReference>
<feature type="region of interest" description="Disordered" evidence="6">
    <location>
        <begin position="1"/>
        <end position="54"/>
    </location>
</feature>
<dbReference type="EMBL" id="QBIY01013485">
    <property type="protein sequence ID" value="RXN03249.1"/>
    <property type="molecule type" value="Genomic_DNA"/>
</dbReference>
<accession>A0A498L4U1</accession>
<comment type="similarity">
    <text evidence="2">Belongs to the CD225/Dispanin family.</text>
</comment>
<sequence>MDSRKSQKECNSSQNAETGQPLLSLQQDPPAYSDARFPPSHNYPSSSQQYGAPATSGLCTQGSYPVQTVVTTQPTNGVFSPLANPLPDYLCYSIFTMLCCCVPLGSAALVYSLTQDPPAYSDTGFPPSHNYPSSSQQYGAPPVPGLCTQGSYPVTVITTLPTNGAFSPLANPLPDYLCYSIFTMLCCCMPLGSAALVYSLTTRDANMFGHQQIASRNSRMARILNHVNVATGIIFYLICVIYIILVVIAATHYRP</sequence>
<evidence type="ECO:0000256" key="7">
    <source>
        <dbReference type="SAM" id="Phobius"/>
    </source>
</evidence>
<comment type="subcellular location">
    <subcellularLocation>
        <location evidence="1">Membrane</location>
    </subcellularLocation>
</comment>
<comment type="caution">
    <text evidence="8">The sequence shown here is derived from an EMBL/GenBank/DDBJ whole genome shotgun (WGS) entry which is preliminary data.</text>
</comment>
<keyword evidence="5 7" id="KW-0472">Membrane</keyword>
<proteinExistence type="inferred from homology"/>
<dbReference type="InterPro" id="IPR007593">
    <property type="entry name" value="CD225/Dispanin_fam"/>
</dbReference>
<feature type="transmembrane region" description="Helical" evidence="7">
    <location>
        <begin position="223"/>
        <end position="250"/>
    </location>
</feature>
<keyword evidence="9" id="KW-1185">Reference proteome</keyword>
<evidence type="ECO:0000256" key="3">
    <source>
        <dbReference type="ARBA" id="ARBA00022692"/>
    </source>
</evidence>
<dbReference type="PANTHER" id="PTHR14948:SF46">
    <property type="entry name" value="DISPANIN SUBFAMILY A MEMBER 2B-LIKE-RELATED"/>
    <property type="match status" value="1"/>
</dbReference>
<evidence type="ECO:0000256" key="6">
    <source>
        <dbReference type="SAM" id="MobiDB-lite"/>
    </source>
</evidence>
<dbReference type="GO" id="GO:0016020">
    <property type="term" value="C:membrane"/>
    <property type="evidence" value="ECO:0007669"/>
    <property type="project" value="UniProtKB-SubCell"/>
</dbReference>
<evidence type="ECO:0000256" key="2">
    <source>
        <dbReference type="ARBA" id="ARBA00006843"/>
    </source>
</evidence>
<dbReference type="AlphaFoldDB" id="A0A498L4U1"/>
<organism evidence="8 9">
    <name type="scientific">Labeo rohita</name>
    <name type="common">Indian major carp</name>
    <name type="synonym">Cyprinus rohita</name>
    <dbReference type="NCBI Taxonomy" id="84645"/>
    <lineage>
        <taxon>Eukaryota</taxon>
        <taxon>Metazoa</taxon>
        <taxon>Chordata</taxon>
        <taxon>Craniata</taxon>
        <taxon>Vertebrata</taxon>
        <taxon>Euteleostomi</taxon>
        <taxon>Actinopterygii</taxon>
        <taxon>Neopterygii</taxon>
        <taxon>Teleostei</taxon>
        <taxon>Ostariophysi</taxon>
        <taxon>Cypriniformes</taxon>
        <taxon>Cyprinidae</taxon>
        <taxon>Labeoninae</taxon>
        <taxon>Labeonini</taxon>
        <taxon>Labeo</taxon>
    </lineage>
</organism>
<evidence type="ECO:0000256" key="1">
    <source>
        <dbReference type="ARBA" id="ARBA00004370"/>
    </source>
</evidence>
<evidence type="ECO:0000256" key="4">
    <source>
        <dbReference type="ARBA" id="ARBA00022989"/>
    </source>
</evidence>
<keyword evidence="4 7" id="KW-1133">Transmembrane helix</keyword>
<evidence type="ECO:0000313" key="9">
    <source>
        <dbReference type="Proteomes" id="UP000290572"/>
    </source>
</evidence>
<evidence type="ECO:0000256" key="5">
    <source>
        <dbReference type="ARBA" id="ARBA00023136"/>
    </source>
</evidence>
<feature type="transmembrane region" description="Helical" evidence="7">
    <location>
        <begin position="89"/>
        <end position="111"/>
    </location>
</feature>
<reference evidence="8 9" key="1">
    <citation type="submission" date="2018-03" db="EMBL/GenBank/DDBJ databases">
        <title>Draft genome sequence of Rohu Carp (Labeo rohita).</title>
        <authorList>
            <person name="Das P."/>
            <person name="Kushwaha B."/>
            <person name="Joshi C.G."/>
            <person name="Kumar D."/>
            <person name="Nagpure N.S."/>
            <person name="Sahoo L."/>
            <person name="Das S.P."/>
            <person name="Bit A."/>
            <person name="Patnaik S."/>
            <person name="Meher P.K."/>
            <person name="Jayasankar P."/>
            <person name="Koringa P.G."/>
            <person name="Patel N.V."/>
            <person name="Hinsu A.T."/>
            <person name="Kumar R."/>
            <person name="Pandey M."/>
            <person name="Agarwal S."/>
            <person name="Srivastava S."/>
            <person name="Singh M."/>
            <person name="Iquebal M.A."/>
            <person name="Jaiswal S."/>
            <person name="Angadi U.B."/>
            <person name="Kumar N."/>
            <person name="Raza M."/>
            <person name="Shah T.M."/>
            <person name="Rai A."/>
            <person name="Jena J.K."/>
        </authorList>
    </citation>
    <scope>NUCLEOTIDE SEQUENCE [LARGE SCALE GENOMIC DNA]</scope>
    <source>
        <strain evidence="8">DASCIFA01</strain>
        <tissue evidence="8">Testis</tissue>
    </source>
</reference>
<dbReference type="PANTHER" id="PTHR14948">
    <property type="entry name" value="NG5"/>
    <property type="match status" value="1"/>
</dbReference>
<feature type="transmembrane region" description="Helical" evidence="7">
    <location>
        <begin position="179"/>
        <end position="202"/>
    </location>
</feature>
<name>A0A498L4U1_LABRO</name>
<dbReference type="Pfam" id="PF04505">
    <property type="entry name" value="CD225"/>
    <property type="match status" value="2"/>
</dbReference>
<keyword evidence="3 7" id="KW-0812">Transmembrane</keyword>
<feature type="compositionally biased region" description="Polar residues" evidence="6">
    <location>
        <begin position="9"/>
        <end position="27"/>
    </location>
</feature>
<evidence type="ECO:0000313" key="8">
    <source>
        <dbReference type="EMBL" id="RXN03249.1"/>
    </source>
</evidence>